<dbReference type="Gene3D" id="1.20.1530.10">
    <property type="entry name" value="Na+/H+ antiporter like domain"/>
    <property type="match status" value="1"/>
</dbReference>
<keyword evidence="4 6" id="KW-1133">Transmembrane helix</keyword>
<keyword evidence="3 6" id="KW-0812">Transmembrane</keyword>
<feature type="transmembrane region" description="Helical" evidence="6">
    <location>
        <begin position="160"/>
        <end position="181"/>
    </location>
</feature>
<dbReference type="GO" id="GO:0015385">
    <property type="term" value="F:sodium:proton antiporter activity"/>
    <property type="evidence" value="ECO:0007669"/>
    <property type="project" value="UniProtKB-UniRule"/>
</dbReference>
<name>A0A445MSS8_9BACT</name>
<dbReference type="AlphaFoldDB" id="A0A445MSS8"/>
<proteinExistence type="inferred from homology"/>
<evidence type="ECO:0000256" key="5">
    <source>
        <dbReference type="ARBA" id="ARBA00023136"/>
    </source>
</evidence>
<dbReference type="GO" id="GO:0006885">
    <property type="term" value="P:regulation of pH"/>
    <property type="evidence" value="ECO:0007669"/>
    <property type="project" value="UniProtKB-UniRule"/>
</dbReference>
<dbReference type="PANTHER" id="PTHR30341">
    <property type="entry name" value="SODIUM ION/PROTON ANTIPORTER NHAA-RELATED"/>
    <property type="match status" value="1"/>
</dbReference>
<keyword evidence="6" id="KW-0813">Transport</keyword>
<keyword evidence="6" id="KW-0050">Antiport</keyword>
<keyword evidence="6" id="KW-0739">Sodium transport</keyword>
<sequence>MKSISPKMTRLFTEFIRSEQASGVILMACTVISIVIANSTLGKAFLDFWQLKMGFDIGGLQLKFSLGYLINDGLMAVFFLLIGLEIERELYIGELSKLKHVALPVFAAAGGIAMPVLIHFLFNRGTESQGGAAIPMSTDIAFALGVVALLGNKVPVAIKIFLTALAIIDDLAAIIIIAFFYVGNFSLLYLILALGIFAGLLALNRMGSRRLPLYLIPGLVMWYFMLKSGVHPDLTGVLLAFAIPFGQGERESPSYRLQHFLNMPVAFIIMPLFALANTAIILKGNWIEGLATLNSIGIIAGLFIGKPLGVVLFSLAAIKFRLAKFHKGVFWRHIIGVGFLSGIGFTMSIFITLLAFDNPEVVQNSKIAVMLSSLLAGTTGYLILNKQRSDTAI</sequence>
<dbReference type="InterPro" id="IPR004670">
    <property type="entry name" value="NhaA"/>
</dbReference>
<gene>
    <name evidence="6 7" type="primary">nhaA</name>
    <name evidence="7" type="ORF">PITCH_A1380043</name>
</gene>
<evidence type="ECO:0000256" key="4">
    <source>
        <dbReference type="ARBA" id="ARBA00022989"/>
    </source>
</evidence>
<accession>A0A445MSS8</accession>
<comment type="similarity">
    <text evidence="6">Belongs to the NhaA Na(+)/H(+) (TC 2.A.33) antiporter family.</text>
</comment>
<evidence type="ECO:0000256" key="3">
    <source>
        <dbReference type="ARBA" id="ARBA00022692"/>
    </source>
</evidence>
<feature type="transmembrane region" description="Helical" evidence="6">
    <location>
        <begin position="132"/>
        <end position="151"/>
    </location>
</feature>
<feature type="transmembrane region" description="Helical" evidence="6">
    <location>
        <begin position="260"/>
        <end position="282"/>
    </location>
</feature>
<feature type="transmembrane region" description="Helical" evidence="6">
    <location>
        <begin position="367"/>
        <end position="384"/>
    </location>
</feature>
<feature type="transmembrane region" description="Helical" evidence="6">
    <location>
        <begin position="66"/>
        <end position="86"/>
    </location>
</feature>
<feature type="transmembrane region" description="Helical" evidence="6">
    <location>
        <begin position="98"/>
        <end position="120"/>
    </location>
</feature>
<dbReference type="InterPro" id="IPR023171">
    <property type="entry name" value="Na/H_antiporter_dom_sf"/>
</dbReference>
<feature type="transmembrane region" description="Helical" evidence="6">
    <location>
        <begin position="187"/>
        <end position="204"/>
    </location>
</feature>
<dbReference type="Pfam" id="PF06965">
    <property type="entry name" value="Na_H_antiport_1"/>
    <property type="match status" value="1"/>
</dbReference>
<keyword evidence="6" id="KW-0406">Ion transport</keyword>
<feature type="transmembrane region" description="Helical" evidence="6">
    <location>
        <begin position="21"/>
        <end position="46"/>
    </location>
</feature>
<evidence type="ECO:0000256" key="2">
    <source>
        <dbReference type="ARBA" id="ARBA00022475"/>
    </source>
</evidence>
<comment type="subcellular location">
    <subcellularLocation>
        <location evidence="1">Cell inner membrane</location>
        <topology evidence="1">Multi-pass membrane protein</topology>
    </subcellularLocation>
    <subcellularLocation>
        <location evidence="6">Cell membrane</location>
        <topology evidence="6">Multi-pass membrane protein</topology>
    </subcellularLocation>
</comment>
<keyword evidence="2 6" id="KW-1003">Cell membrane</keyword>
<dbReference type="HAMAP" id="MF_01844">
    <property type="entry name" value="NhaA"/>
    <property type="match status" value="1"/>
</dbReference>
<evidence type="ECO:0000313" key="7">
    <source>
        <dbReference type="EMBL" id="SPD72495.1"/>
    </source>
</evidence>
<organism evidence="7">
    <name type="scientific">uncultured Desulfobacterium sp</name>
    <dbReference type="NCBI Taxonomy" id="201089"/>
    <lineage>
        <taxon>Bacteria</taxon>
        <taxon>Pseudomonadati</taxon>
        <taxon>Thermodesulfobacteriota</taxon>
        <taxon>Desulfobacteria</taxon>
        <taxon>Desulfobacterales</taxon>
        <taxon>Desulfobacteriaceae</taxon>
        <taxon>Desulfobacterium</taxon>
        <taxon>environmental samples</taxon>
    </lineage>
</organism>
<dbReference type="PANTHER" id="PTHR30341:SF0">
    <property type="entry name" value="NA(+)_H(+) ANTIPORTER NHAA"/>
    <property type="match status" value="1"/>
</dbReference>
<feature type="transmembrane region" description="Helical" evidence="6">
    <location>
        <begin position="294"/>
        <end position="318"/>
    </location>
</feature>
<dbReference type="GO" id="GO:0005886">
    <property type="term" value="C:plasma membrane"/>
    <property type="evidence" value="ECO:0007669"/>
    <property type="project" value="UniProtKB-SubCell"/>
</dbReference>
<comment type="function">
    <text evidence="6">Na(+)/H(+) antiporter that extrudes sodium in exchange for external protons.</text>
</comment>
<evidence type="ECO:0000256" key="6">
    <source>
        <dbReference type="HAMAP-Rule" id="MF_01844"/>
    </source>
</evidence>
<feature type="transmembrane region" description="Helical" evidence="6">
    <location>
        <begin position="211"/>
        <end position="226"/>
    </location>
</feature>
<dbReference type="NCBIfam" id="TIGR00773">
    <property type="entry name" value="NhaA"/>
    <property type="match status" value="1"/>
</dbReference>
<evidence type="ECO:0000256" key="1">
    <source>
        <dbReference type="ARBA" id="ARBA00004429"/>
    </source>
</evidence>
<comment type="catalytic activity">
    <reaction evidence="6">
        <text>Na(+)(in) + 2 H(+)(out) = Na(+)(out) + 2 H(+)(in)</text>
        <dbReference type="Rhea" id="RHEA:29251"/>
        <dbReference type="ChEBI" id="CHEBI:15378"/>
        <dbReference type="ChEBI" id="CHEBI:29101"/>
    </reaction>
</comment>
<keyword evidence="6" id="KW-0915">Sodium</keyword>
<feature type="transmembrane region" description="Helical" evidence="6">
    <location>
        <begin position="330"/>
        <end position="355"/>
    </location>
</feature>
<reference evidence="7" key="1">
    <citation type="submission" date="2018-01" db="EMBL/GenBank/DDBJ databases">
        <authorList>
            <person name="Regsiter A."/>
            <person name="William W."/>
        </authorList>
    </citation>
    <scope>NUCLEOTIDE SEQUENCE</scope>
    <source>
        <strain evidence="7">TRIP AH-1</strain>
    </source>
</reference>
<dbReference type="EMBL" id="OJIN01000044">
    <property type="protein sequence ID" value="SPD72495.1"/>
    <property type="molecule type" value="Genomic_DNA"/>
</dbReference>
<keyword evidence="5 6" id="KW-0472">Membrane</keyword>
<protein>
    <recommendedName>
        <fullName evidence="6">Na(+)/H(+) antiporter NhaA</fullName>
    </recommendedName>
    <alternativeName>
        <fullName evidence="6">Sodium/proton antiporter NhaA</fullName>
    </alternativeName>
</protein>
<feature type="transmembrane region" description="Helical" evidence="6">
    <location>
        <begin position="232"/>
        <end position="248"/>
    </location>
</feature>